<dbReference type="Gene3D" id="3.50.50.60">
    <property type="entry name" value="FAD/NAD(P)-binding domain"/>
    <property type="match status" value="2"/>
</dbReference>
<evidence type="ECO:0000313" key="2">
    <source>
        <dbReference type="EMBL" id="TCJ11830.1"/>
    </source>
</evidence>
<dbReference type="EMBL" id="SJZB01000049">
    <property type="protein sequence ID" value="TCJ11830.1"/>
    <property type="molecule type" value="Genomic_DNA"/>
</dbReference>
<dbReference type="SUPFAM" id="SSF51905">
    <property type="entry name" value="FAD/NAD(P)-binding domain"/>
    <property type="match status" value="1"/>
</dbReference>
<dbReference type="Proteomes" id="UP000295443">
    <property type="component" value="Unassembled WGS sequence"/>
</dbReference>
<name>A0A4R1B2Z1_9PROT</name>
<accession>A0A4R1B2Z1</accession>
<evidence type="ECO:0000259" key="1">
    <source>
        <dbReference type="Pfam" id="PF01593"/>
    </source>
</evidence>
<dbReference type="InterPro" id="IPR036188">
    <property type="entry name" value="FAD/NAD-bd_sf"/>
</dbReference>
<dbReference type="InterPro" id="IPR002937">
    <property type="entry name" value="Amino_oxidase"/>
</dbReference>
<dbReference type="GO" id="GO:0016491">
    <property type="term" value="F:oxidoreductase activity"/>
    <property type="evidence" value="ECO:0007669"/>
    <property type="project" value="InterPro"/>
</dbReference>
<dbReference type="InterPro" id="IPR050464">
    <property type="entry name" value="Zeta_carotene_desat/Oxidored"/>
</dbReference>
<dbReference type="PANTHER" id="PTHR42923">
    <property type="entry name" value="PROTOPORPHYRINOGEN OXIDASE"/>
    <property type="match status" value="1"/>
</dbReference>
<proteinExistence type="predicted"/>
<sequence>MSELDLVVIGGGVAGITAARYAQRAGRRVVLLEADDRLGGCAHTWQPVADFWLELGAHTAYNSYGTLLALNADARFGNLLPRAKVGYHFLRDGRPQSPFARVGFLEAALRLPFNLGLGKAGLDVETYFTRLLGPGNWHRLLAPAFAAVLSQPAGPYPAEWLFKRKARVKAAPRKFTHAGGMQGWLSGLADGVEVRLGQRVDSLAAGPDGVELKLADATLRAREVAVATPPDVAARLLAPLLPELAAGLAATPMAGVDTHAVVVPAGKVALPPVAGLIGAEDAYFSAVSRDYLPHPAWRGFAFHFKPGRLDAGGRRAKIAEVLGCGVADFAYETTKTNRLPALTPASVVLAGQLRAALAGTPVRLVGNYLNGLSLGDTALYAETGG</sequence>
<dbReference type="RefSeq" id="WP_131448752.1">
    <property type="nucleotide sequence ID" value="NZ_SJZB01000049.1"/>
</dbReference>
<reference evidence="2 3" key="1">
    <citation type="submission" date="2019-03" db="EMBL/GenBank/DDBJ databases">
        <title>Genome sequence of Thiobacillaceae bacterium LSR1, a sulfur-oxidizing bacterium isolated from freshwater sediment.</title>
        <authorList>
            <person name="Li S."/>
        </authorList>
    </citation>
    <scope>NUCLEOTIDE SEQUENCE [LARGE SCALE GENOMIC DNA]</scope>
    <source>
        <strain evidence="2 3">LSR1</strain>
    </source>
</reference>
<evidence type="ECO:0000313" key="3">
    <source>
        <dbReference type="Proteomes" id="UP000295443"/>
    </source>
</evidence>
<feature type="domain" description="Amine oxidase" evidence="1">
    <location>
        <begin position="13"/>
        <end position="245"/>
    </location>
</feature>
<gene>
    <name evidence="2" type="ORF">EZJ19_14325</name>
</gene>
<keyword evidence="3" id="KW-1185">Reference proteome</keyword>
<dbReference type="Pfam" id="PF01593">
    <property type="entry name" value="Amino_oxidase"/>
    <property type="match status" value="1"/>
</dbReference>
<dbReference type="OrthoDB" id="337830at2"/>
<organism evidence="2 3">
    <name type="scientific">Parasulfuritortus cantonensis</name>
    <dbReference type="NCBI Taxonomy" id="2528202"/>
    <lineage>
        <taxon>Bacteria</taxon>
        <taxon>Pseudomonadati</taxon>
        <taxon>Pseudomonadota</taxon>
        <taxon>Betaproteobacteria</taxon>
        <taxon>Nitrosomonadales</taxon>
        <taxon>Thiobacillaceae</taxon>
        <taxon>Parasulfuritortus</taxon>
    </lineage>
</organism>
<protein>
    <submittedName>
        <fullName evidence="2">FAD-dependent oxidoreductase</fullName>
    </submittedName>
</protein>
<comment type="caution">
    <text evidence="2">The sequence shown here is derived from an EMBL/GenBank/DDBJ whole genome shotgun (WGS) entry which is preliminary data.</text>
</comment>
<dbReference type="AlphaFoldDB" id="A0A4R1B2Z1"/>